<dbReference type="Proteomes" id="UP000253141">
    <property type="component" value="Unassembled WGS sequence"/>
</dbReference>
<dbReference type="Gene3D" id="2.40.50.1020">
    <property type="entry name" value="LytTr DNA-binding domain"/>
    <property type="match status" value="1"/>
</dbReference>
<comment type="caution">
    <text evidence="2">The sequence shown here is derived from an EMBL/GenBank/DDBJ whole genome shotgun (WGS) entry which is preliminary data.</text>
</comment>
<accession>A0A369ICC1</accession>
<protein>
    <submittedName>
        <fullName evidence="2">LytTR family transcriptional regulator</fullName>
    </submittedName>
</protein>
<evidence type="ECO:0000313" key="3">
    <source>
        <dbReference type="Proteomes" id="UP000253141"/>
    </source>
</evidence>
<dbReference type="SMART" id="SM00850">
    <property type="entry name" value="LytTR"/>
    <property type="match status" value="1"/>
</dbReference>
<name>A0A369ICC1_9BACT</name>
<dbReference type="EMBL" id="QPIW01000002">
    <property type="protein sequence ID" value="RDB07419.1"/>
    <property type="molecule type" value="Genomic_DNA"/>
</dbReference>
<dbReference type="GO" id="GO:0003677">
    <property type="term" value="F:DNA binding"/>
    <property type="evidence" value="ECO:0007669"/>
    <property type="project" value="InterPro"/>
</dbReference>
<sequence>MEEIDSNFTMNAIQIPACYYAYNHSLPFAWQDVVRLEGSGNYTVFVLQNGQTHVSTKTIGNYGLFLPSQFIRIHKRCIVNRAFVTGFCDQQKVVFMADGTAAKVARRRRSSLMNL</sequence>
<evidence type="ECO:0000313" key="2">
    <source>
        <dbReference type="EMBL" id="RDB07419.1"/>
    </source>
</evidence>
<reference evidence="2 3" key="1">
    <citation type="submission" date="2018-07" db="EMBL/GenBank/DDBJ databases">
        <title>Genome analysis of Runella aurantiaca.</title>
        <authorList>
            <person name="Yang X."/>
        </authorList>
    </citation>
    <scope>NUCLEOTIDE SEQUENCE [LARGE SCALE GENOMIC DNA]</scope>
    <source>
        <strain evidence="2 3">YX9</strain>
    </source>
</reference>
<proteinExistence type="predicted"/>
<dbReference type="Pfam" id="PF04397">
    <property type="entry name" value="LytTR"/>
    <property type="match status" value="1"/>
</dbReference>
<feature type="domain" description="HTH LytTR-type" evidence="1">
    <location>
        <begin position="23"/>
        <end position="114"/>
    </location>
</feature>
<gene>
    <name evidence="2" type="ORF">DVG78_05300</name>
</gene>
<dbReference type="InterPro" id="IPR007492">
    <property type="entry name" value="LytTR_DNA-bd_dom"/>
</dbReference>
<evidence type="ECO:0000259" key="1">
    <source>
        <dbReference type="SMART" id="SM00850"/>
    </source>
</evidence>
<organism evidence="2 3">
    <name type="scientific">Runella aurantiaca</name>
    <dbReference type="NCBI Taxonomy" id="2282308"/>
    <lineage>
        <taxon>Bacteria</taxon>
        <taxon>Pseudomonadati</taxon>
        <taxon>Bacteroidota</taxon>
        <taxon>Cytophagia</taxon>
        <taxon>Cytophagales</taxon>
        <taxon>Spirosomataceae</taxon>
        <taxon>Runella</taxon>
    </lineage>
</organism>
<keyword evidence="3" id="KW-1185">Reference proteome</keyword>
<dbReference type="AlphaFoldDB" id="A0A369ICC1"/>